<organism evidence="1 4">
    <name type="scientific">Acidovorax delafieldii</name>
    <name type="common">Pseudomonas delafieldii</name>
    <dbReference type="NCBI Taxonomy" id="47920"/>
    <lineage>
        <taxon>Bacteria</taxon>
        <taxon>Pseudomonadati</taxon>
        <taxon>Pseudomonadota</taxon>
        <taxon>Betaproteobacteria</taxon>
        <taxon>Burkholderiales</taxon>
        <taxon>Comamonadaceae</taxon>
        <taxon>Acidovorax</taxon>
    </lineage>
</organism>
<evidence type="ECO:0000313" key="1">
    <source>
        <dbReference type="EMBL" id="MDR6768651.1"/>
    </source>
</evidence>
<evidence type="ECO:0000313" key="3">
    <source>
        <dbReference type="Proteomes" id="UP001249076"/>
    </source>
</evidence>
<sequence>MSTEANQAQTLKLVMMGALAEDGDLDAAKSVKAQIEQLVEAANAASDGVGDGALMLAYCDYIARSV</sequence>
<accession>A0AAJ2BVR8</accession>
<reference evidence="1 3" key="1">
    <citation type="submission" date="2023-07" db="EMBL/GenBank/DDBJ databases">
        <title>Sorghum-associated microbial communities from plants grown in Nebraska, USA.</title>
        <authorList>
            <person name="Schachtman D."/>
        </authorList>
    </citation>
    <scope>NUCLEOTIDE SEQUENCE</scope>
    <source>
        <strain evidence="2 3">BE105</strain>
        <strain evidence="1">BE69</strain>
    </source>
</reference>
<dbReference type="AlphaFoldDB" id="A0AAJ2BVR8"/>
<gene>
    <name evidence="1" type="ORF">J2W88_003955</name>
    <name evidence="2" type="ORF">J2W93_002205</name>
</gene>
<proteinExistence type="predicted"/>
<protein>
    <submittedName>
        <fullName evidence="1">Uncharacterized protein</fullName>
    </submittedName>
</protein>
<keyword evidence="3" id="KW-1185">Reference proteome</keyword>
<dbReference type="RefSeq" id="WP_310048140.1">
    <property type="nucleotide sequence ID" value="NZ_JAVDTL010000006.1"/>
</dbReference>
<dbReference type="Proteomes" id="UP001249076">
    <property type="component" value="Unassembled WGS sequence"/>
</dbReference>
<name>A0AAJ2BVR8_ACIDE</name>
<dbReference type="Proteomes" id="UP001253458">
    <property type="component" value="Unassembled WGS sequence"/>
</dbReference>
<dbReference type="EMBL" id="JAVDTS010000003">
    <property type="protein sequence ID" value="MDR6837367.1"/>
    <property type="molecule type" value="Genomic_DNA"/>
</dbReference>
<comment type="caution">
    <text evidence="1">The sequence shown here is derived from an EMBL/GenBank/DDBJ whole genome shotgun (WGS) entry which is preliminary data.</text>
</comment>
<evidence type="ECO:0000313" key="4">
    <source>
        <dbReference type="Proteomes" id="UP001253458"/>
    </source>
</evidence>
<evidence type="ECO:0000313" key="2">
    <source>
        <dbReference type="EMBL" id="MDR6837367.1"/>
    </source>
</evidence>
<dbReference type="EMBL" id="JAVDTL010000006">
    <property type="protein sequence ID" value="MDR6768651.1"/>
    <property type="molecule type" value="Genomic_DNA"/>
</dbReference>